<dbReference type="AlphaFoldDB" id="A0A9N9H0B7"/>
<organism evidence="2 3">
    <name type="scientific">Racocetra fulgida</name>
    <dbReference type="NCBI Taxonomy" id="60492"/>
    <lineage>
        <taxon>Eukaryota</taxon>
        <taxon>Fungi</taxon>
        <taxon>Fungi incertae sedis</taxon>
        <taxon>Mucoromycota</taxon>
        <taxon>Glomeromycotina</taxon>
        <taxon>Glomeromycetes</taxon>
        <taxon>Diversisporales</taxon>
        <taxon>Gigasporaceae</taxon>
        <taxon>Racocetra</taxon>
    </lineage>
</organism>
<evidence type="ECO:0000313" key="2">
    <source>
        <dbReference type="EMBL" id="CAG8643124.1"/>
    </source>
</evidence>
<sequence>LNEIDNFMDANYIDVYEADNLNFNNSALMFSTPITNETSQTTSITVSESTSQIISETINKNIDRATNRSADKTTNQTTNERSGDSERLVIREASVWEEIVGAKF</sequence>
<gene>
    <name evidence="2" type="ORF">RFULGI_LOCUS8156</name>
</gene>
<feature type="non-terminal residue" evidence="2">
    <location>
        <position position="104"/>
    </location>
</feature>
<name>A0A9N9H0B7_9GLOM</name>
<proteinExistence type="predicted"/>
<keyword evidence="3" id="KW-1185">Reference proteome</keyword>
<protein>
    <submittedName>
        <fullName evidence="2">12967_t:CDS:1</fullName>
    </submittedName>
</protein>
<dbReference type="EMBL" id="CAJVPZ010012801">
    <property type="protein sequence ID" value="CAG8643124.1"/>
    <property type="molecule type" value="Genomic_DNA"/>
</dbReference>
<reference evidence="2" key="1">
    <citation type="submission" date="2021-06" db="EMBL/GenBank/DDBJ databases">
        <authorList>
            <person name="Kallberg Y."/>
            <person name="Tangrot J."/>
            <person name="Rosling A."/>
        </authorList>
    </citation>
    <scope>NUCLEOTIDE SEQUENCE</scope>
    <source>
        <strain evidence="2">IN212</strain>
    </source>
</reference>
<accession>A0A9N9H0B7</accession>
<comment type="caution">
    <text evidence="2">The sequence shown here is derived from an EMBL/GenBank/DDBJ whole genome shotgun (WGS) entry which is preliminary data.</text>
</comment>
<evidence type="ECO:0000313" key="3">
    <source>
        <dbReference type="Proteomes" id="UP000789396"/>
    </source>
</evidence>
<feature type="region of interest" description="Disordered" evidence="1">
    <location>
        <begin position="64"/>
        <end position="86"/>
    </location>
</feature>
<evidence type="ECO:0000256" key="1">
    <source>
        <dbReference type="SAM" id="MobiDB-lite"/>
    </source>
</evidence>
<dbReference type="Proteomes" id="UP000789396">
    <property type="component" value="Unassembled WGS sequence"/>
</dbReference>